<organism evidence="1 2">
    <name type="scientific">Dyella jejuensis</name>
    <dbReference type="NCBI Taxonomy" id="1432009"/>
    <lineage>
        <taxon>Bacteria</taxon>
        <taxon>Pseudomonadati</taxon>
        <taxon>Pseudomonadota</taxon>
        <taxon>Gammaproteobacteria</taxon>
        <taxon>Lysobacterales</taxon>
        <taxon>Rhodanobacteraceae</taxon>
        <taxon>Dyella</taxon>
    </lineage>
</organism>
<dbReference type="EMBL" id="JADIKJ010000003">
    <property type="protein sequence ID" value="MFK2899563.1"/>
    <property type="molecule type" value="Genomic_DNA"/>
</dbReference>
<accession>A0ABW8JER9</accession>
<sequence length="87" mass="9406">MNHFIHRVLAAYRPMYLRGLLMDGQYHLPAPPEKPPAKGKLIELTPAFEPSRRRVVLAAATAVAAGLCAIPDLPGSVETKNDSDSGQ</sequence>
<evidence type="ECO:0000313" key="2">
    <source>
        <dbReference type="Proteomes" id="UP001620461"/>
    </source>
</evidence>
<comment type="caution">
    <text evidence="1">The sequence shown here is derived from an EMBL/GenBank/DDBJ whole genome shotgun (WGS) entry which is preliminary data.</text>
</comment>
<keyword evidence="2" id="KW-1185">Reference proteome</keyword>
<reference evidence="1 2" key="1">
    <citation type="submission" date="2020-10" db="EMBL/GenBank/DDBJ databases">
        <title>Phylogeny of dyella-like bacteria.</title>
        <authorList>
            <person name="Fu J."/>
        </authorList>
    </citation>
    <scope>NUCLEOTIDE SEQUENCE [LARGE SCALE GENOMIC DNA]</scope>
    <source>
        <strain evidence="1 2">JP1</strain>
    </source>
</reference>
<proteinExistence type="predicted"/>
<protein>
    <recommendedName>
        <fullName evidence="3">Secreted protein</fullName>
    </recommendedName>
</protein>
<name>A0ABW8JER9_9GAMM</name>
<evidence type="ECO:0000313" key="1">
    <source>
        <dbReference type="EMBL" id="MFK2899563.1"/>
    </source>
</evidence>
<dbReference type="Proteomes" id="UP001620461">
    <property type="component" value="Unassembled WGS sequence"/>
</dbReference>
<evidence type="ECO:0008006" key="3">
    <source>
        <dbReference type="Google" id="ProtNLM"/>
    </source>
</evidence>
<gene>
    <name evidence="1" type="ORF">ISP15_04380</name>
</gene>
<dbReference type="RefSeq" id="WP_404545514.1">
    <property type="nucleotide sequence ID" value="NZ_JADIKJ010000003.1"/>
</dbReference>